<sequence length="296" mass="32659">MKPPGPARACGIVLVLLSLLAVLQTTRAQKVAGASGTCVCTGVIIDGVTYPGNIKQKDAAQKQYSAAVARGESAGLVKATGRKMEQFQVSVSVAPAAKVTFELVYEELLKRRLGVYELLLKVQPQQLVKHLQMDIHIFEPQGISFLETESTFMTNELADALTVSQNQTKAHIRFKPTLSQQQKSAEQQDTVVDGDFIIRYDVNRTLSGGSIQSVDQLCVDIKSTPGPLLLLLSDPDQGLEVTGEYKMEKAQFSWIEVTFKNPQLQVHVSPEHVVVTRDRRSSQYKWKETLFVVMPG</sequence>
<dbReference type="Pfam" id="PF08487">
    <property type="entry name" value="VIT"/>
    <property type="match status" value="1"/>
</dbReference>
<evidence type="ECO:0000259" key="2">
    <source>
        <dbReference type="PROSITE" id="PS51468"/>
    </source>
</evidence>
<feature type="signal peptide" evidence="1">
    <location>
        <begin position="1"/>
        <end position="28"/>
    </location>
</feature>
<keyword evidence="4" id="KW-1185">Reference proteome</keyword>
<dbReference type="PANTHER" id="PTHR10338:SF119">
    <property type="entry name" value="INTER-ALPHA-TRYPSIN INHIBITOR HEAVY CHAIN H4"/>
    <property type="match status" value="1"/>
</dbReference>
<dbReference type="AlphaFoldDB" id="S7MZY3"/>
<evidence type="ECO:0000256" key="1">
    <source>
        <dbReference type="SAM" id="SignalP"/>
    </source>
</evidence>
<protein>
    <submittedName>
        <fullName evidence="3">Inter-alpha-trypsin inhibitor heavy chain H4</fullName>
    </submittedName>
</protein>
<proteinExistence type="predicted"/>
<keyword evidence="1" id="KW-0732">Signal</keyword>
<feature type="chain" id="PRO_5004554308" evidence="1">
    <location>
        <begin position="29"/>
        <end position="296"/>
    </location>
</feature>
<name>S7MZY3_MYOBR</name>
<dbReference type="EMBL" id="KE162961">
    <property type="protein sequence ID" value="EPQ10206.1"/>
    <property type="molecule type" value="Genomic_DNA"/>
</dbReference>
<dbReference type="InterPro" id="IPR050934">
    <property type="entry name" value="ITIH"/>
</dbReference>
<feature type="domain" description="VIT" evidence="2">
    <location>
        <begin position="1"/>
        <end position="107"/>
    </location>
</feature>
<dbReference type="SMART" id="SM00609">
    <property type="entry name" value="VIT"/>
    <property type="match status" value="1"/>
</dbReference>
<evidence type="ECO:0000313" key="4">
    <source>
        <dbReference type="Proteomes" id="UP000052978"/>
    </source>
</evidence>
<evidence type="ECO:0000313" key="3">
    <source>
        <dbReference type="EMBL" id="EPQ10206.1"/>
    </source>
</evidence>
<gene>
    <name evidence="3" type="ORF">D623_10011900</name>
</gene>
<reference evidence="3 4" key="1">
    <citation type="journal article" date="2013" name="Nat. Commun.">
        <title>Genome analysis reveals insights into physiology and longevity of the Brandt's bat Myotis brandtii.</title>
        <authorList>
            <person name="Seim I."/>
            <person name="Fang X."/>
            <person name="Xiong Z."/>
            <person name="Lobanov A.V."/>
            <person name="Huang Z."/>
            <person name="Ma S."/>
            <person name="Feng Y."/>
            <person name="Turanov A.A."/>
            <person name="Zhu Y."/>
            <person name="Lenz T.L."/>
            <person name="Gerashchenko M.V."/>
            <person name="Fan D."/>
            <person name="Hee Yim S."/>
            <person name="Yao X."/>
            <person name="Jordan D."/>
            <person name="Xiong Y."/>
            <person name="Ma Y."/>
            <person name="Lyapunov A.N."/>
            <person name="Chen G."/>
            <person name="Kulakova O.I."/>
            <person name="Sun Y."/>
            <person name="Lee S.G."/>
            <person name="Bronson R.T."/>
            <person name="Moskalev A.A."/>
            <person name="Sunyaev S.R."/>
            <person name="Zhang G."/>
            <person name="Krogh A."/>
            <person name="Wang J."/>
            <person name="Gladyshev V.N."/>
        </authorList>
    </citation>
    <scope>NUCLEOTIDE SEQUENCE [LARGE SCALE GENOMIC DNA]</scope>
</reference>
<dbReference type="InterPro" id="IPR013694">
    <property type="entry name" value="VIT"/>
</dbReference>
<organism evidence="3 4">
    <name type="scientific">Myotis brandtii</name>
    <name type="common">Brandt's bat</name>
    <dbReference type="NCBI Taxonomy" id="109478"/>
    <lineage>
        <taxon>Eukaryota</taxon>
        <taxon>Metazoa</taxon>
        <taxon>Chordata</taxon>
        <taxon>Craniata</taxon>
        <taxon>Vertebrata</taxon>
        <taxon>Euteleostomi</taxon>
        <taxon>Mammalia</taxon>
        <taxon>Eutheria</taxon>
        <taxon>Laurasiatheria</taxon>
        <taxon>Chiroptera</taxon>
        <taxon>Yangochiroptera</taxon>
        <taxon>Vespertilionidae</taxon>
        <taxon>Myotis</taxon>
    </lineage>
</organism>
<dbReference type="Proteomes" id="UP000052978">
    <property type="component" value="Unassembled WGS sequence"/>
</dbReference>
<dbReference type="PROSITE" id="PS51468">
    <property type="entry name" value="VIT"/>
    <property type="match status" value="1"/>
</dbReference>
<dbReference type="PANTHER" id="PTHR10338">
    <property type="entry name" value="INTER-ALPHA-TRYPSIN INHIBITOR HEAVY CHAIN FAMILY MEMBER"/>
    <property type="match status" value="1"/>
</dbReference>
<accession>S7MZY3</accession>